<feature type="disulfide bond" evidence="11">
    <location>
        <begin position="820"/>
        <end position="898"/>
    </location>
</feature>
<feature type="transmembrane region" description="Helical" evidence="12">
    <location>
        <begin position="822"/>
        <end position="841"/>
    </location>
</feature>
<comment type="caution">
    <text evidence="15">The sequence shown here is derived from an EMBL/GenBank/DDBJ whole genome shotgun (WGS) entry which is preliminary data.</text>
</comment>
<dbReference type="GO" id="GO:0005886">
    <property type="term" value="C:plasma membrane"/>
    <property type="evidence" value="ECO:0007669"/>
    <property type="project" value="UniProtKB-SubCell"/>
</dbReference>
<feature type="transmembrane region" description="Helical" evidence="12">
    <location>
        <begin position="553"/>
        <end position="584"/>
    </location>
</feature>
<dbReference type="FunFam" id="1.20.1070.10:FF:000040">
    <property type="entry name" value="Coagulation factor 2 (thrombin) receptor"/>
    <property type="match status" value="2"/>
</dbReference>
<evidence type="ECO:0000256" key="13">
    <source>
        <dbReference type="SAM" id="SignalP"/>
    </source>
</evidence>
<feature type="transmembrane region" description="Helical" evidence="12">
    <location>
        <begin position="181"/>
        <end position="201"/>
    </location>
</feature>
<gene>
    <name evidence="15" type="ORF">Q8A67_022278</name>
</gene>
<keyword evidence="6 12" id="KW-0472">Membrane</keyword>
<keyword evidence="5" id="KW-0297">G-protein coupled receptor</keyword>
<feature type="transmembrane region" description="Helical" evidence="12">
    <location>
        <begin position="508"/>
        <end position="528"/>
    </location>
</feature>
<keyword evidence="16" id="KW-1185">Reference proteome</keyword>
<feature type="domain" description="G-protein coupled receptors family 1 profile" evidence="14">
    <location>
        <begin position="163"/>
        <end position="278"/>
    </location>
</feature>
<dbReference type="AlphaFoldDB" id="A0AA88P7G0"/>
<dbReference type="PRINTS" id="PR01428">
    <property type="entry name" value="PROTEASEAR"/>
</dbReference>
<dbReference type="InterPro" id="IPR002281">
    <property type="entry name" value="Pro_rcpt_2"/>
</dbReference>
<evidence type="ECO:0000313" key="15">
    <source>
        <dbReference type="EMBL" id="KAK2872381.1"/>
    </source>
</evidence>
<keyword evidence="4 12" id="KW-1133">Transmembrane helix</keyword>
<evidence type="ECO:0000256" key="3">
    <source>
        <dbReference type="ARBA" id="ARBA00022692"/>
    </source>
</evidence>
<feature type="transmembrane region" description="Helical" evidence="12">
    <location>
        <begin position="862"/>
        <end position="884"/>
    </location>
</feature>
<feature type="domain" description="G-protein coupled receptors family 1 profile" evidence="14">
    <location>
        <begin position="764"/>
        <end position="1015"/>
    </location>
</feature>
<dbReference type="SMART" id="SM01381">
    <property type="entry name" value="7TM_GPCR_Srsx"/>
    <property type="match status" value="1"/>
</dbReference>
<dbReference type="Gene3D" id="1.20.1070.10">
    <property type="entry name" value="Rhodopsin 7-helix transmembrane proteins"/>
    <property type="match status" value="3"/>
</dbReference>
<protein>
    <recommendedName>
        <fullName evidence="14">G-protein coupled receptors family 1 profile domain-containing protein</fullName>
    </recommendedName>
</protein>
<reference evidence="15" key="1">
    <citation type="submission" date="2023-08" db="EMBL/GenBank/DDBJ databases">
        <title>Chromosome-level Genome Assembly of mud carp (Cirrhinus molitorella).</title>
        <authorList>
            <person name="Liu H."/>
        </authorList>
    </citation>
    <scope>NUCLEOTIDE SEQUENCE</scope>
    <source>
        <strain evidence="15">Prfri</strain>
        <tissue evidence="15">Muscle</tissue>
    </source>
</reference>
<dbReference type="SUPFAM" id="SSF81321">
    <property type="entry name" value="Family A G protein-coupled receptor-like"/>
    <property type="match status" value="3"/>
</dbReference>
<evidence type="ECO:0000256" key="5">
    <source>
        <dbReference type="ARBA" id="ARBA00023040"/>
    </source>
</evidence>
<dbReference type="Pfam" id="PF00001">
    <property type="entry name" value="7tm_1"/>
    <property type="match status" value="3"/>
</dbReference>
<evidence type="ECO:0000259" key="14">
    <source>
        <dbReference type="PROSITE" id="PS50262"/>
    </source>
</evidence>
<feature type="transmembrane region" description="Helical" evidence="12">
    <location>
        <begin position="426"/>
        <end position="446"/>
    </location>
</feature>
<dbReference type="GO" id="GO:0007596">
    <property type="term" value="P:blood coagulation"/>
    <property type="evidence" value="ECO:0007669"/>
    <property type="project" value="InterPro"/>
</dbReference>
<evidence type="ECO:0000256" key="7">
    <source>
        <dbReference type="ARBA" id="ARBA00023157"/>
    </source>
</evidence>
<feature type="signal peptide" evidence="13">
    <location>
        <begin position="1"/>
        <end position="18"/>
    </location>
</feature>
<keyword evidence="8" id="KW-0675">Receptor</keyword>
<keyword evidence="3 12" id="KW-0812">Transmembrane</keyword>
<dbReference type="PANTHER" id="PTHR24232">
    <property type="entry name" value="G-PROTEIN COUPLED RECEPTOR"/>
    <property type="match status" value="1"/>
</dbReference>
<feature type="domain" description="G-protein coupled receptors family 1 profile" evidence="14">
    <location>
        <begin position="408"/>
        <end position="664"/>
    </location>
</feature>
<feature type="transmembrane region" description="Helical" evidence="12">
    <location>
        <begin position="151"/>
        <end position="169"/>
    </location>
</feature>
<dbReference type="GO" id="GO:0035025">
    <property type="term" value="P:positive regulation of Rho protein signal transduction"/>
    <property type="evidence" value="ECO:0007669"/>
    <property type="project" value="TreeGrafter"/>
</dbReference>
<feature type="transmembrane region" description="Helical" evidence="12">
    <location>
        <begin position="396"/>
        <end position="414"/>
    </location>
</feature>
<evidence type="ECO:0000256" key="11">
    <source>
        <dbReference type="PIRSR" id="PIRSR603912-52"/>
    </source>
</evidence>
<feature type="transmembrane region" description="Helical" evidence="12">
    <location>
        <begin position="697"/>
        <end position="715"/>
    </location>
</feature>
<dbReference type="EMBL" id="JAUYZG010000022">
    <property type="protein sequence ID" value="KAK2872381.1"/>
    <property type="molecule type" value="Genomic_DNA"/>
</dbReference>
<dbReference type="InterPro" id="IPR003912">
    <property type="entry name" value="Protea_act_rcpt"/>
</dbReference>
<feature type="transmembrane region" description="Helical" evidence="12">
    <location>
        <begin position="785"/>
        <end position="802"/>
    </location>
</feature>
<keyword evidence="7 11" id="KW-1015">Disulfide bond</keyword>
<dbReference type="InterPro" id="IPR000276">
    <property type="entry name" value="GPCR_Rhodpsn"/>
</dbReference>
<feature type="transmembrane region" description="Helical" evidence="12">
    <location>
        <begin position="748"/>
        <end position="773"/>
    </location>
</feature>
<feature type="chain" id="PRO_5041641776" description="G-protein coupled receptors family 1 profile domain-containing protein" evidence="13">
    <location>
        <begin position="19"/>
        <end position="1069"/>
    </location>
</feature>
<sequence>MGVKTILFSIILLHACTATFNESDVRSFEQTDDPNDDSGLSTQMFDELGSGRPGLDSVTGGFLGYPESSLASENSSVPDAAAYIHKGSDFASPAGRGFLGLTKSSLASHMSNTPNAATYNGKDASTPDTLNILKESVDFLKSLLVTRIMPSLYIIIILISLPLNAMALVTFTCKIREKKPAVIYMSHLACVDLLFTLLLPLKIHYQLNASDWLFGEAACRVLSAAHYCYMYCSILLMMSMSVDRLLAVVFPVTSLTWRSMRKTTFICALVWLLSLATTGDHREGDSSYAAYLLALCLGSARPTRTTHTSAPQTRATALFKDHTFNNSALSKYSPFGFHNQTTQTIITMFKQNKSAMFEVNNLIKPSSGPAGPDALFDLDDFVRFIKGLMVTRIMPSFYIFIILLSLPLNGLALVTFTCRIREKKPAVIYMAHLAFVDLLFTLLLPLKIHYHLNGSDWVFGETACRLLTAAYYGNMYCSVLLMMCMSLDRLLGVAFPVAALTWRSARKATCVCVLIELLALAGIVPLLLMKQTIRIKNVGVTCFDSSADPSITLYVLVFLILLCISFFLPLVVILVSYSIIIYVLCAKLNHSASSSISSDERRRAVIMATAVLTEFIVCFAPSNGILMYHCVTCVFSSCGMDTYSAYVLTVCFGSSSVFLDPLLYYYGSSQYREQETVHASTNSVVPDNFPGIMTHRLVWLYTLLILISVNLSSQISKEDRGFTGDETKNGVLVTDMAVAVLNSKLTQIFLPVVYIIVFSVGLPANAMAIWVFLFRTKKKHPSSIFMANLALADLLFIIWIPLKIAYHFNGNNWIYGEALCKVLVGFFYGNMYCSTAFIASISVQRYWAIVHPLSHQKRNNKLATLISVCVWLVVWIITVPLYLYDQTVKVTNMDIVTCHDVTRPSQSRYPSIYFLIMGVIGFVVPCIVCIVAYVQMLRTLKSSMTGTDIVQKRRKAVILIVTVLVMFLVCFTPSNIMVMVHYSLLSMGVQDSGYGFYITTLCLASLNSCVDPFVYYFISEEFREHVRNTFLCRSERNAQRMRVSFSALKYSKKSSTYTSESENTQSSSF</sequence>
<keyword evidence="10" id="KW-0807">Transducer</keyword>
<dbReference type="PRINTS" id="PR00237">
    <property type="entry name" value="GPCRRHODOPSN"/>
</dbReference>
<comment type="subcellular location">
    <subcellularLocation>
        <location evidence="1">Cell membrane</location>
        <topology evidence="1">Multi-pass membrane protein</topology>
    </subcellularLocation>
</comment>
<evidence type="ECO:0000256" key="6">
    <source>
        <dbReference type="ARBA" id="ARBA00023136"/>
    </source>
</evidence>
<name>A0AA88P7G0_9TELE</name>
<accession>A0AA88P7G0</accession>
<dbReference type="InterPro" id="IPR017452">
    <property type="entry name" value="GPCR_Rhodpsn_7TM"/>
</dbReference>
<dbReference type="PROSITE" id="PS50262">
    <property type="entry name" value="G_PROTEIN_RECEP_F1_2"/>
    <property type="match status" value="3"/>
</dbReference>
<dbReference type="PANTHER" id="PTHR24232:SF21">
    <property type="entry name" value="PROTEINASE-ACTIVATED RECEPTOR 2"/>
    <property type="match status" value="1"/>
</dbReference>
<dbReference type="Proteomes" id="UP001187343">
    <property type="component" value="Unassembled WGS sequence"/>
</dbReference>
<evidence type="ECO:0000256" key="4">
    <source>
        <dbReference type="ARBA" id="ARBA00022989"/>
    </source>
</evidence>
<dbReference type="GO" id="GO:0015057">
    <property type="term" value="F:thrombin-activated receptor activity"/>
    <property type="evidence" value="ECO:0007669"/>
    <property type="project" value="InterPro"/>
</dbReference>
<evidence type="ECO:0000256" key="8">
    <source>
        <dbReference type="ARBA" id="ARBA00023170"/>
    </source>
</evidence>
<feature type="transmembrane region" description="Helical" evidence="12">
    <location>
        <begin position="643"/>
        <end position="666"/>
    </location>
</feature>
<dbReference type="GO" id="GO:0007200">
    <property type="term" value="P:phospholipase C-activating G protein-coupled receptor signaling pathway"/>
    <property type="evidence" value="ECO:0007669"/>
    <property type="project" value="TreeGrafter"/>
</dbReference>
<dbReference type="PRINTS" id="PR01152">
    <property type="entry name" value="PROTEASEAR2"/>
</dbReference>
<proteinExistence type="predicted"/>
<feature type="transmembrane region" description="Helical" evidence="12">
    <location>
        <begin position="994"/>
        <end position="1018"/>
    </location>
</feature>
<keyword evidence="2" id="KW-1003">Cell membrane</keyword>
<evidence type="ECO:0000256" key="12">
    <source>
        <dbReference type="SAM" id="Phobius"/>
    </source>
</evidence>
<evidence type="ECO:0000256" key="10">
    <source>
        <dbReference type="ARBA" id="ARBA00023224"/>
    </source>
</evidence>
<feature type="transmembrane region" description="Helical" evidence="12">
    <location>
        <begin position="956"/>
        <end position="982"/>
    </location>
</feature>
<evidence type="ECO:0000313" key="16">
    <source>
        <dbReference type="Proteomes" id="UP001187343"/>
    </source>
</evidence>
<feature type="transmembrane region" description="Helical" evidence="12">
    <location>
        <begin position="604"/>
        <end position="623"/>
    </location>
</feature>
<organism evidence="15 16">
    <name type="scientific">Cirrhinus molitorella</name>
    <name type="common">mud carp</name>
    <dbReference type="NCBI Taxonomy" id="172907"/>
    <lineage>
        <taxon>Eukaryota</taxon>
        <taxon>Metazoa</taxon>
        <taxon>Chordata</taxon>
        <taxon>Craniata</taxon>
        <taxon>Vertebrata</taxon>
        <taxon>Euteleostomi</taxon>
        <taxon>Actinopterygii</taxon>
        <taxon>Neopterygii</taxon>
        <taxon>Teleostei</taxon>
        <taxon>Ostariophysi</taxon>
        <taxon>Cypriniformes</taxon>
        <taxon>Cyprinidae</taxon>
        <taxon>Labeoninae</taxon>
        <taxon>Labeonini</taxon>
        <taxon>Cirrhinus</taxon>
    </lineage>
</organism>
<keyword evidence="9" id="KW-0325">Glycoprotein</keyword>
<keyword evidence="13" id="KW-0732">Signal</keyword>
<evidence type="ECO:0000256" key="1">
    <source>
        <dbReference type="ARBA" id="ARBA00004651"/>
    </source>
</evidence>
<evidence type="ECO:0000256" key="9">
    <source>
        <dbReference type="ARBA" id="ARBA00023180"/>
    </source>
</evidence>
<feature type="transmembrane region" description="Helical" evidence="12">
    <location>
        <begin position="912"/>
        <end position="935"/>
    </location>
</feature>
<evidence type="ECO:0000256" key="2">
    <source>
        <dbReference type="ARBA" id="ARBA00022475"/>
    </source>
</evidence>